<dbReference type="AlphaFoldDB" id="A0A679JBI3"/>
<evidence type="ECO:0000256" key="1">
    <source>
        <dbReference type="SAM" id="Phobius"/>
    </source>
</evidence>
<organism evidence="2">
    <name type="scientific">Variovorax paradoxus</name>
    <dbReference type="NCBI Taxonomy" id="34073"/>
    <lineage>
        <taxon>Bacteria</taxon>
        <taxon>Pseudomonadati</taxon>
        <taxon>Pseudomonadota</taxon>
        <taxon>Betaproteobacteria</taxon>
        <taxon>Burkholderiales</taxon>
        <taxon>Comamonadaceae</taxon>
        <taxon>Variovorax</taxon>
    </lineage>
</organism>
<evidence type="ECO:0008006" key="3">
    <source>
        <dbReference type="Google" id="ProtNLM"/>
    </source>
</evidence>
<reference evidence="2" key="1">
    <citation type="submission" date="2019-12" db="EMBL/GenBank/DDBJ databases">
        <authorList>
            <person name="Cremers G."/>
        </authorList>
    </citation>
    <scope>NUCLEOTIDE SEQUENCE</scope>
    <source>
        <strain evidence="2">Vvax</strain>
    </source>
</reference>
<keyword evidence="1" id="KW-0812">Transmembrane</keyword>
<keyword evidence="1" id="KW-1133">Transmembrane helix</keyword>
<accession>A0A679JBI3</accession>
<evidence type="ECO:0000313" key="2">
    <source>
        <dbReference type="EMBL" id="CAA2108143.1"/>
    </source>
</evidence>
<sequence length="206" mass="21335">MASAQLQSGNLGAVIASVVLLGLGGVLFLMGALFVAGARQGAKARELAEQARNDVRRRQDASRVQDLRPLLDAAAGGAGCQAIRLDVQLPPDAVPVLGIEAELRELLAKVTAYAASVMRAGATLQVSARVQGAQAVIHWRDLEADDARPALAKFFDGTHAAAAGAARACERIASHHGGRIYSAPHAGGVLGLTLRLPLQAWGVNTL</sequence>
<feature type="transmembrane region" description="Helical" evidence="1">
    <location>
        <begin position="12"/>
        <end position="36"/>
    </location>
</feature>
<keyword evidence="1" id="KW-0472">Membrane</keyword>
<gene>
    <name evidence="2" type="ORF">VVAX_04657</name>
</gene>
<dbReference type="EMBL" id="LR743507">
    <property type="protein sequence ID" value="CAA2108143.1"/>
    <property type="molecule type" value="Genomic_DNA"/>
</dbReference>
<protein>
    <recommendedName>
        <fullName evidence="3">ATP-binding protein</fullName>
    </recommendedName>
</protein>
<proteinExistence type="predicted"/>
<dbReference type="RefSeq" id="WP_339092169.1">
    <property type="nucleotide sequence ID" value="NZ_LR743507.1"/>
</dbReference>
<name>A0A679JBI3_VARPD</name>